<proteinExistence type="predicted"/>
<comment type="caution">
    <text evidence="1">The sequence shown here is derived from an EMBL/GenBank/DDBJ whole genome shotgun (WGS) entry which is preliminary data.</text>
</comment>
<dbReference type="Proteomes" id="UP001234581">
    <property type="component" value="Unassembled WGS sequence"/>
</dbReference>
<protein>
    <submittedName>
        <fullName evidence="1">Uncharacterized protein</fullName>
    </submittedName>
</protein>
<accession>A0AAD7V8K9</accession>
<dbReference type="AlphaFoldDB" id="A0AAD7V8K9"/>
<organism evidence="1 2">
    <name type="scientific">Lichtheimia ornata</name>
    <dbReference type="NCBI Taxonomy" id="688661"/>
    <lineage>
        <taxon>Eukaryota</taxon>
        <taxon>Fungi</taxon>
        <taxon>Fungi incertae sedis</taxon>
        <taxon>Mucoromycota</taxon>
        <taxon>Mucoromycotina</taxon>
        <taxon>Mucoromycetes</taxon>
        <taxon>Mucorales</taxon>
        <taxon>Lichtheimiaceae</taxon>
        <taxon>Lichtheimia</taxon>
    </lineage>
</organism>
<evidence type="ECO:0000313" key="1">
    <source>
        <dbReference type="EMBL" id="KAJ8660285.1"/>
    </source>
</evidence>
<dbReference type="GeneID" id="83211560"/>
<dbReference type="RefSeq" id="XP_058345198.1">
    <property type="nucleotide sequence ID" value="XM_058484210.1"/>
</dbReference>
<name>A0AAD7V8K9_9FUNG</name>
<dbReference type="EMBL" id="JARTCD010000014">
    <property type="protein sequence ID" value="KAJ8660285.1"/>
    <property type="molecule type" value="Genomic_DNA"/>
</dbReference>
<sequence>MIITLLILDIKSPLTMETAEVRFLTHHTQTFLLAAALMTPSQVTTTYVAQCLRSNPTQFVKLDILGHTIELPVFAMRRRNALAHL</sequence>
<keyword evidence="2" id="KW-1185">Reference proteome</keyword>
<evidence type="ECO:0000313" key="2">
    <source>
        <dbReference type="Proteomes" id="UP001234581"/>
    </source>
</evidence>
<gene>
    <name evidence="1" type="ORF">O0I10_004147</name>
</gene>
<reference evidence="1 2" key="1">
    <citation type="submission" date="2023-03" db="EMBL/GenBank/DDBJ databases">
        <title>Genome sequence of Lichtheimia ornata CBS 291.66.</title>
        <authorList>
            <person name="Mohabir J.T."/>
            <person name="Shea T.P."/>
            <person name="Kurbessoian T."/>
            <person name="Berby B."/>
            <person name="Fontaine J."/>
            <person name="Livny J."/>
            <person name="Gnirke A."/>
            <person name="Stajich J.E."/>
            <person name="Cuomo C.A."/>
        </authorList>
    </citation>
    <scope>NUCLEOTIDE SEQUENCE [LARGE SCALE GENOMIC DNA]</scope>
    <source>
        <strain evidence="1">CBS 291.66</strain>
    </source>
</reference>